<evidence type="ECO:0000313" key="3">
    <source>
        <dbReference type="Proteomes" id="UP001151760"/>
    </source>
</evidence>
<accession>A0ABQ5FVR1</accession>
<reference evidence="2" key="1">
    <citation type="journal article" date="2022" name="Int. J. Mol. Sci.">
        <title>Draft Genome of Tanacetum Coccineum: Genomic Comparison of Closely Related Tanacetum-Family Plants.</title>
        <authorList>
            <person name="Yamashiro T."/>
            <person name="Shiraishi A."/>
            <person name="Nakayama K."/>
            <person name="Satake H."/>
        </authorList>
    </citation>
    <scope>NUCLEOTIDE SEQUENCE</scope>
</reference>
<organism evidence="2 3">
    <name type="scientific">Tanacetum coccineum</name>
    <dbReference type="NCBI Taxonomy" id="301880"/>
    <lineage>
        <taxon>Eukaryota</taxon>
        <taxon>Viridiplantae</taxon>
        <taxon>Streptophyta</taxon>
        <taxon>Embryophyta</taxon>
        <taxon>Tracheophyta</taxon>
        <taxon>Spermatophyta</taxon>
        <taxon>Magnoliopsida</taxon>
        <taxon>eudicotyledons</taxon>
        <taxon>Gunneridae</taxon>
        <taxon>Pentapetalae</taxon>
        <taxon>asterids</taxon>
        <taxon>campanulids</taxon>
        <taxon>Asterales</taxon>
        <taxon>Asteraceae</taxon>
        <taxon>Asteroideae</taxon>
        <taxon>Anthemideae</taxon>
        <taxon>Anthemidinae</taxon>
        <taxon>Tanacetum</taxon>
    </lineage>
</organism>
<evidence type="ECO:0000256" key="1">
    <source>
        <dbReference type="SAM" id="Coils"/>
    </source>
</evidence>
<dbReference type="EMBL" id="BQNB010017808">
    <property type="protein sequence ID" value="GJT67438.1"/>
    <property type="molecule type" value="Genomic_DNA"/>
</dbReference>
<proteinExistence type="predicted"/>
<evidence type="ECO:0000313" key="2">
    <source>
        <dbReference type="EMBL" id="GJT67438.1"/>
    </source>
</evidence>
<sequence length="90" mass="11039">MFERMRERKGHVYVDTYDETKRLIEQMKNYKAPEEDGSDDYEQKNLELAEEHKRNMVELEDMRKEIEDQHGKLVEEAVEKHIQKCYYVEL</sequence>
<gene>
    <name evidence="2" type="ORF">Tco_1018918</name>
</gene>
<feature type="coiled-coil region" evidence="1">
    <location>
        <begin position="49"/>
        <end position="76"/>
    </location>
</feature>
<reference evidence="2" key="2">
    <citation type="submission" date="2022-01" db="EMBL/GenBank/DDBJ databases">
        <authorList>
            <person name="Yamashiro T."/>
            <person name="Shiraishi A."/>
            <person name="Satake H."/>
            <person name="Nakayama K."/>
        </authorList>
    </citation>
    <scope>NUCLEOTIDE SEQUENCE</scope>
</reference>
<comment type="caution">
    <text evidence="2">The sequence shown here is derived from an EMBL/GenBank/DDBJ whole genome shotgun (WGS) entry which is preliminary data.</text>
</comment>
<name>A0ABQ5FVR1_9ASTR</name>
<dbReference type="Proteomes" id="UP001151760">
    <property type="component" value="Unassembled WGS sequence"/>
</dbReference>
<protein>
    <submittedName>
        <fullName evidence="2">Uncharacterized protein</fullName>
    </submittedName>
</protein>
<keyword evidence="1" id="KW-0175">Coiled coil</keyword>
<keyword evidence="3" id="KW-1185">Reference proteome</keyword>